<evidence type="ECO:0008006" key="4">
    <source>
        <dbReference type="Google" id="ProtNLM"/>
    </source>
</evidence>
<dbReference type="Proteomes" id="UP000278962">
    <property type="component" value="Unassembled WGS sequence"/>
</dbReference>
<sequence length="313" mass="32494">MSHSTSARALGLALALLGVGATSAAADTISLTAGPDPAEEVPVHLDVRWAQAVPAGRLYVTEKPAGPPGCGATYALEAAVSEDVQLPSLAEGAAGARTAEHTFRDPGAFVVCGYLQDSPAAPSARAVTGPVTVNVRSARASLALSAPVRVSPGARYAVTAAVTAERPRRLFVTVRRADGRGCEAARRLDASGDSVLSRGVGTEETLTAERTAAKTPGTYLLCGYVQEWSTDAAAEATASTTFVVDRDACDAAQAALAKAQKAMKLAEAAVTRFRALMKRQPKTYRRSYATAVRTRANARKQLAAARGEVRRAC</sequence>
<gene>
    <name evidence="2" type="ORF">C8N24_5344</name>
</gene>
<organism evidence="2 3">
    <name type="scientific">Solirubrobacter pauli</name>
    <dbReference type="NCBI Taxonomy" id="166793"/>
    <lineage>
        <taxon>Bacteria</taxon>
        <taxon>Bacillati</taxon>
        <taxon>Actinomycetota</taxon>
        <taxon>Thermoleophilia</taxon>
        <taxon>Solirubrobacterales</taxon>
        <taxon>Solirubrobacteraceae</taxon>
        <taxon>Solirubrobacter</taxon>
    </lineage>
</organism>
<feature type="chain" id="PRO_5038840227" description="Ig-like domain-containing protein" evidence="1">
    <location>
        <begin position="25"/>
        <end position="313"/>
    </location>
</feature>
<dbReference type="EMBL" id="RBIL01000002">
    <property type="protein sequence ID" value="RKQ87323.1"/>
    <property type="molecule type" value="Genomic_DNA"/>
</dbReference>
<name>A0A660L5W8_9ACTN</name>
<comment type="caution">
    <text evidence="2">The sequence shown here is derived from an EMBL/GenBank/DDBJ whole genome shotgun (WGS) entry which is preliminary data.</text>
</comment>
<keyword evidence="3" id="KW-1185">Reference proteome</keyword>
<dbReference type="OrthoDB" id="9904439at2"/>
<feature type="signal peptide" evidence="1">
    <location>
        <begin position="1"/>
        <end position="24"/>
    </location>
</feature>
<protein>
    <recommendedName>
        <fullName evidence="4">Ig-like domain-containing protein</fullName>
    </recommendedName>
</protein>
<evidence type="ECO:0000313" key="2">
    <source>
        <dbReference type="EMBL" id="RKQ87323.1"/>
    </source>
</evidence>
<accession>A0A660L5W8</accession>
<dbReference type="AlphaFoldDB" id="A0A660L5W8"/>
<proteinExistence type="predicted"/>
<keyword evidence="1" id="KW-0732">Signal</keyword>
<evidence type="ECO:0000256" key="1">
    <source>
        <dbReference type="SAM" id="SignalP"/>
    </source>
</evidence>
<reference evidence="2 3" key="1">
    <citation type="submission" date="2018-10" db="EMBL/GenBank/DDBJ databases">
        <title>Genomic Encyclopedia of Archaeal and Bacterial Type Strains, Phase II (KMG-II): from individual species to whole genera.</title>
        <authorList>
            <person name="Goeker M."/>
        </authorList>
    </citation>
    <scope>NUCLEOTIDE SEQUENCE [LARGE SCALE GENOMIC DNA]</scope>
    <source>
        <strain evidence="2 3">DSM 14954</strain>
    </source>
</reference>
<dbReference type="RefSeq" id="WP_147447998.1">
    <property type="nucleotide sequence ID" value="NZ_RBIL01000002.1"/>
</dbReference>
<evidence type="ECO:0000313" key="3">
    <source>
        <dbReference type="Proteomes" id="UP000278962"/>
    </source>
</evidence>